<proteinExistence type="predicted"/>
<dbReference type="AlphaFoldDB" id="A0A1D6EVU9"/>
<evidence type="ECO:0000313" key="1">
    <source>
        <dbReference type="EMBL" id="ONM23697.1"/>
    </source>
</evidence>
<dbReference type="ExpressionAtlas" id="A0A1D6EVU9">
    <property type="expression patterns" value="baseline"/>
</dbReference>
<name>A0A1D6EVU9_MAIZE</name>
<accession>A0A1D6EVU9</accession>
<organism evidence="1">
    <name type="scientific">Zea mays</name>
    <name type="common">Maize</name>
    <dbReference type="NCBI Taxonomy" id="4577"/>
    <lineage>
        <taxon>Eukaryota</taxon>
        <taxon>Viridiplantae</taxon>
        <taxon>Streptophyta</taxon>
        <taxon>Embryophyta</taxon>
        <taxon>Tracheophyta</taxon>
        <taxon>Spermatophyta</taxon>
        <taxon>Magnoliopsida</taxon>
        <taxon>Liliopsida</taxon>
        <taxon>Poales</taxon>
        <taxon>Poaceae</taxon>
        <taxon>PACMAD clade</taxon>
        <taxon>Panicoideae</taxon>
        <taxon>Andropogonodae</taxon>
        <taxon>Andropogoneae</taxon>
        <taxon>Tripsacinae</taxon>
        <taxon>Zea</taxon>
    </lineage>
</organism>
<reference evidence="1" key="1">
    <citation type="submission" date="2015-12" db="EMBL/GenBank/DDBJ databases">
        <title>Update maize B73 reference genome by single molecule sequencing technologies.</title>
        <authorList>
            <consortium name="Maize Genome Sequencing Project"/>
            <person name="Ware D."/>
        </authorList>
    </citation>
    <scope>NUCLEOTIDE SEQUENCE [LARGE SCALE GENOMIC DNA]</scope>
    <source>
        <tissue evidence="1">Seedling</tissue>
    </source>
</reference>
<protein>
    <submittedName>
        <fullName evidence="1">MMS19 nucleotide excision repair protein-like protein</fullName>
    </submittedName>
</protein>
<gene>
    <name evidence="1" type="ORF">ZEAMMB73_Zm00001d006392</name>
</gene>
<dbReference type="EMBL" id="CM007648">
    <property type="protein sequence ID" value="ONM23697.1"/>
    <property type="molecule type" value="Genomic_DNA"/>
</dbReference>
<sequence>MLQEHMKIIEDNGPGAAFYASAKAMTNGNHTFYVSKLIQRLARFSKYDTMYHLHRDDDPEIDKDVIKWPKKPVLLDTDLCEVDDCWHDTPLDGFSLNLYALVAHSSYCSVCLQILLVMVDSLAKLSMDVGDKDLVYSLLLVFSGMLMDEKGKECILDNIQITISVLSELVSYPHMM</sequence>